<dbReference type="SUPFAM" id="SSF47459">
    <property type="entry name" value="HLH, helix-loop-helix DNA-binding domain"/>
    <property type="match status" value="1"/>
</dbReference>
<evidence type="ECO:0000259" key="2">
    <source>
        <dbReference type="PROSITE" id="PS50888"/>
    </source>
</evidence>
<dbReference type="GeneID" id="70186917"/>
<dbReference type="PANTHER" id="PTHR47336:SF2">
    <property type="entry name" value="TRANSCRIPTION FACTOR HMS1-RELATED"/>
    <property type="match status" value="1"/>
</dbReference>
<dbReference type="Proteomes" id="UP000756346">
    <property type="component" value="Unassembled WGS sequence"/>
</dbReference>
<feature type="region of interest" description="Disordered" evidence="1">
    <location>
        <begin position="67"/>
        <end position="117"/>
    </location>
</feature>
<name>A0A9P8XT61_9PEZI</name>
<feature type="compositionally biased region" description="Acidic residues" evidence="1">
    <location>
        <begin position="230"/>
        <end position="239"/>
    </location>
</feature>
<dbReference type="EMBL" id="JAGTJQ010000012">
    <property type="protein sequence ID" value="KAH7016068.1"/>
    <property type="molecule type" value="Genomic_DNA"/>
</dbReference>
<dbReference type="InterPro" id="IPR036638">
    <property type="entry name" value="HLH_DNA-bd_sf"/>
</dbReference>
<dbReference type="Pfam" id="PF00010">
    <property type="entry name" value="HLH"/>
    <property type="match status" value="1"/>
</dbReference>
<organism evidence="3 4">
    <name type="scientific">Microdochium trichocladiopsis</name>
    <dbReference type="NCBI Taxonomy" id="1682393"/>
    <lineage>
        <taxon>Eukaryota</taxon>
        <taxon>Fungi</taxon>
        <taxon>Dikarya</taxon>
        <taxon>Ascomycota</taxon>
        <taxon>Pezizomycotina</taxon>
        <taxon>Sordariomycetes</taxon>
        <taxon>Xylariomycetidae</taxon>
        <taxon>Xylariales</taxon>
        <taxon>Microdochiaceae</taxon>
        <taxon>Microdochium</taxon>
    </lineage>
</organism>
<feature type="compositionally biased region" description="Polar residues" evidence="1">
    <location>
        <begin position="100"/>
        <end position="114"/>
    </location>
</feature>
<feature type="domain" description="BHLH" evidence="2">
    <location>
        <begin position="246"/>
        <end position="295"/>
    </location>
</feature>
<sequence length="329" mass="36116">MTAQQDPTALFGLGDRDGVYYDGLTSADETPVSIAQEQHLFTNHHSWTFPDTFSTPDLYQNQWDLAQSQNQQQRQQHQQQQQPQQRPQQQQTYDARGSMQPPQLQQRQAGNSTPPYAISAVANHSVPTTVAPASTHLPSATVAPSNISLVTSVAAQGTSSNNNTNTMLTHAQRQKLQNIAMPSHAPYHSPPKSEPSPDSAGGMAKSLSASLSPDGHSGKGANRKRKCSTDDEDEDEEDEFGNHQPVKKTAHNMIEKRYRTNLNDKIAALRDSVPSLRIMSKSARGEDTTEDREELQALTPAHKLNKATVSEVKVRGAALFSLTMPGNRF</sequence>
<comment type="caution">
    <text evidence="3">The sequence shown here is derived from an EMBL/GenBank/DDBJ whole genome shotgun (WGS) entry which is preliminary data.</text>
</comment>
<dbReference type="PANTHER" id="PTHR47336">
    <property type="entry name" value="TRANSCRIPTION FACTOR HMS1-RELATED"/>
    <property type="match status" value="1"/>
</dbReference>
<evidence type="ECO:0000256" key="1">
    <source>
        <dbReference type="SAM" id="MobiDB-lite"/>
    </source>
</evidence>
<dbReference type="Gene3D" id="4.10.280.10">
    <property type="entry name" value="Helix-loop-helix DNA-binding domain"/>
    <property type="match status" value="1"/>
</dbReference>
<accession>A0A9P8XT61</accession>
<evidence type="ECO:0000313" key="4">
    <source>
        <dbReference type="Proteomes" id="UP000756346"/>
    </source>
</evidence>
<dbReference type="InterPro" id="IPR052099">
    <property type="entry name" value="Regulatory_TF_Diverse"/>
</dbReference>
<proteinExistence type="predicted"/>
<evidence type="ECO:0000313" key="3">
    <source>
        <dbReference type="EMBL" id="KAH7016068.1"/>
    </source>
</evidence>
<dbReference type="OrthoDB" id="2133190at2759"/>
<protein>
    <recommendedName>
        <fullName evidence="2">BHLH domain-containing protein</fullName>
    </recommendedName>
</protein>
<dbReference type="RefSeq" id="XP_046005692.1">
    <property type="nucleotide sequence ID" value="XM_046157371.1"/>
</dbReference>
<feature type="compositionally biased region" description="Low complexity" evidence="1">
    <location>
        <begin position="67"/>
        <end position="91"/>
    </location>
</feature>
<feature type="region of interest" description="Disordered" evidence="1">
    <location>
        <begin position="182"/>
        <end position="251"/>
    </location>
</feature>
<dbReference type="AlphaFoldDB" id="A0A9P8XT61"/>
<reference evidence="3" key="1">
    <citation type="journal article" date="2021" name="Nat. Commun.">
        <title>Genetic determinants of endophytism in the Arabidopsis root mycobiome.</title>
        <authorList>
            <person name="Mesny F."/>
            <person name="Miyauchi S."/>
            <person name="Thiergart T."/>
            <person name="Pickel B."/>
            <person name="Atanasova L."/>
            <person name="Karlsson M."/>
            <person name="Huettel B."/>
            <person name="Barry K.W."/>
            <person name="Haridas S."/>
            <person name="Chen C."/>
            <person name="Bauer D."/>
            <person name="Andreopoulos W."/>
            <person name="Pangilinan J."/>
            <person name="LaButti K."/>
            <person name="Riley R."/>
            <person name="Lipzen A."/>
            <person name="Clum A."/>
            <person name="Drula E."/>
            <person name="Henrissat B."/>
            <person name="Kohler A."/>
            <person name="Grigoriev I.V."/>
            <person name="Martin F.M."/>
            <person name="Hacquard S."/>
        </authorList>
    </citation>
    <scope>NUCLEOTIDE SEQUENCE</scope>
    <source>
        <strain evidence="3">MPI-CAGE-CH-0230</strain>
    </source>
</reference>
<dbReference type="InterPro" id="IPR011598">
    <property type="entry name" value="bHLH_dom"/>
</dbReference>
<keyword evidence="4" id="KW-1185">Reference proteome</keyword>
<dbReference type="PROSITE" id="PS50888">
    <property type="entry name" value="BHLH"/>
    <property type="match status" value="1"/>
</dbReference>
<dbReference type="GO" id="GO:0046983">
    <property type="term" value="F:protein dimerization activity"/>
    <property type="evidence" value="ECO:0007669"/>
    <property type="project" value="InterPro"/>
</dbReference>
<gene>
    <name evidence="3" type="ORF">B0I36DRAFT_354938</name>
</gene>